<dbReference type="PROSITE" id="PS51892">
    <property type="entry name" value="SUBTILASE"/>
    <property type="match status" value="1"/>
</dbReference>
<dbReference type="PANTHER" id="PTHR43399:SF5">
    <property type="entry name" value="PEPTIDASE S8 FAMILY WITH PROTEASE-ASSOCIATED DOMAIN"/>
    <property type="match status" value="1"/>
</dbReference>
<dbReference type="Gene3D" id="2.60.120.380">
    <property type="match status" value="1"/>
</dbReference>
<dbReference type="Pfam" id="PF00082">
    <property type="entry name" value="Peptidase_S8"/>
    <property type="match status" value="1"/>
</dbReference>
<dbReference type="InterPro" id="IPR026444">
    <property type="entry name" value="Secre_tail"/>
</dbReference>
<feature type="chain" id="PRO_5011660839" evidence="6">
    <location>
        <begin position="27"/>
        <end position="643"/>
    </location>
</feature>
<evidence type="ECO:0000259" key="7">
    <source>
        <dbReference type="Pfam" id="PF00082"/>
    </source>
</evidence>
<evidence type="ECO:0000256" key="2">
    <source>
        <dbReference type="ARBA" id="ARBA00022729"/>
    </source>
</evidence>
<keyword evidence="1" id="KW-0645">Protease</keyword>
<feature type="domain" description="Secretion system C-terminal sorting" evidence="8">
    <location>
        <begin position="568"/>
        <end position="641"/>
    </location>
</feature>
<dbReference type="InterPro" id="IPR036852">
    <property type="entry name" value="Peptidase_S8/S53_dom_sf"/>
</dbReference>
<dbReference type="PANTHER" id="PTHR43399">
    <property type="entry name" value="SUBTILISIN-RELATED"/>
    <property type="match status" value="1"/>
</dbReference>
<dbReference type="NCBIfam" id="TIGR04183">
    <property type="entry name" value="Por_Secre_tail"/>
    <property type="match status" value="1"/>
</dbReference>
<dbReference type="InterPro" id="IPR051048">
    <property type="entry name" value="Peptidase_S8/S53_subtilisin"/>
</dbReference>
<evidence type="ECO:0000256" key="3">
    <source>
        <dbReference type="ARBA" id="ARBA00022801"/>
    </source>
</evidence>
<dbReference type="Proteomes" id="UP000199296">
    <property type="component" value="Unassembled WGS sequence"/>
</dbReference>
<dbReference type="GO" id="GO:0006508">
    <property type="term" value="P:proteolysis"/>
    <property type="evidence" value="ECO:0007669"/>
    <property type="project" value="UniProtKB-KW"/>
</dbReference>
<comment type="caution">
    <text evidence="5">Lacks conserved residue(s) required for the propagation of feature annotation.</text>
</comment>
<evidence type="ECO:0000259" key="8">
    <source>
        <dbReference type="Pfam" id="PF18962"/>
    </source>
</evidence>
<name>A0A1G7U2Y3_9FLAO</name>
<evidence type="ECO:0000313" key="9">
    <source>
        <dbReference type="EMBL" id="SDG41787.1"/>
    </source>
</evidence>
<dbReference type="CDD" id="cd04842">
    <property type="entry name" value="Peptidases_S8_Kp43_protease"/>
    <property type="match status" value="1"/>
</dbReference>
<accession>A0A1G7U2Y3</accession>
<evidence type="ECO:0000256" key="4">
    <source>
        <dbReference type="ARBA" id="ARBA00022825"/>
    </source>
</evidence>
<keyword evidence="3" id="KW-0378">Hydrolase</keyword>
<evidence type="ECO:0000256" key="1">
    <source>
        <dbReference type="ARBA" id="ARBA00022670"/>
    </source>
</evidence>
<dbReference type="GO" id="GO:0004252">
    <property type="term" value="F:serine-type endopeptidase activity"/>
    <property type="evidence" value="ECO:0007669"/>
    <property type="project" value="InterPro"/>
</dbReference>
<dbReference type="AlphaFoldDB" id="A0A1G7U2Y3"/>
<dbReference type="EMBL" id="FNCW01000001">
    <property type="protein sequence ID" value="SDG41787.1"/>
    <property type="molecule type" value="Genomic_DNA"/>
</dbReference>
<dbReference type="InterPro" id="IPR034058">
    <property type="entry name" value="TagA/B/C/D_pept_dom"/>
</dbReference>
<reference evidence="9 10" key="1">
    <citation type="submission" date="2016-10" db="EMBL/GenBank/DDBJ databases">
        <authorList>
            <person name="de Groot N.N."/>
        </authorList>
    </citation>
    <scope>NUCLEOTIDE SEQUENCE [LARGE SCALE GENOMIC DNA]</scope>
    <source>
        <strain evidence="9 10">DSM 19803</strain>
    </source>
</reference>
<comment type="similarity">
    <text evidence="5">Belongs to the peptidase S8 family.</text>
</comment>
<keyword evidence="4" id="KW-0720">Serine protease</keyword>
<evidence type="ECO:0000256" key="6">
    <source>
        <dbReference type="SAM" id="SignalP"/>
    </source>
</evidence>
<proteinExistence type="inferred from homology"/>
<dbReference type="SUPFAM" id="SSF49785">
    <property type="entry name" value="Galactose-binding domain-like"/>
    <property type="match status" value="1"/>
</dbReference>
<keyword evidence="2 6" id="KW-0732">Signal</keyword>
<dbReference type="STRING" id="470826.SAMN04488027_101213"/>
<dbReference type="InterPro" id="IPR023828">
    <property type="entry name" value="Peptidase_S8_Ser-AS"/>
</dbReference>
<feature type="domain" description="Peptidase S8/S53" evidence="7">
    <location>
        <begin position="133"/>
        <end position="403"/>
    </location>
</feature>
<dbReference type="PROSITE" id="PS00138">
    <property type="entry name" value="SUBTILASE_SER"/>
    <property type="match status" value="1"/>
</dbReference>
<sequence length="643" mass="70685">MPGFFNLKNMKILILSFLIFSCSGYAQTNYTKTIDKNRLESLLKRQKEISDARKSRIKRFQSKNNSKKIYDVINGEVIYEENFNTEAAKGSRTNYLQPNGSLNLNLEGENKFIGIWEVGGIAKPDHVEFLNIDNKIILSDEEDTPSVHATHVTGTILASGIIGDAKGMAPKSRAYVYNADNDSDEALNLGLTTAILVSNHSYGVPLRNIGSNTWLPGKYNVGAEEWDVIANSLPYYLPVFSAGNDGNEEFEDGIIPNYGKLIGAKNSKNTLVVGSGNIEKINLDSEGNIIPSLFGNANIVSGFSSQGPTDDLRIKPDLLGVGESLYSASVIKDTLTNEFTDSYARLQGTSMSAPNVSGTIILLQELYYNLNNKHMKASTVKALLCSTASDVGINGPDIENGWGLVNAKKAAELIINNSSTKSIYESQLTTQNSRFEINFTTSQNQEITVGLVWNDPAGQSGSGELNDTTSKLVNNLDIKISNTNGTEEYYPWMLNENDLLGSAIKGENNRDNVEIINVKSLSAGNYKIEISFKDILKNDVQEFSLIIQSSDILTLSNQSFNTKSITFWPNPVKNRLNISSSEISFSNDAQVSVYDMLGREVMNVKGFNSTTNLSIDMSSLSKGLYILKLVDANRSIQKRIIKE</sequence>
<keyword evidence="10" id="KW-1185">Reference proteome</keyword>
<dbReference type="InterPro" id="IPR008979">
    <property type="entry name" value="Galactose-bd-like_sf"/>
</dbReference>
<dbReference type="Pfam" id="PF18962">
    <property type="entry name" value="Por_Secre_tail"/>
    <property type="match status" value="1"/>
</dbReference>
<evidence type="ECO:0000256" key="5">
    <source>
        <dbReference type="PROSITE-ProRule" id="PRU01240"/>
    </source>
</evidence>
<gene>
    <name evidence="9" type="ORF">SAMN04488027_101213</name>
</gene>
<feature type="signal peptide" evidence="6">
    <location>
        <begin position="1"/>
        <end position="26"/>
    </location>
</feature>
<dbReference type="OrthoDB" id="9792152at2"/>
<dbReference type="InterPro" id="IPR000209">
    <property type="entry name" value="Peptidase_S8/S53_dom"/>
</dbReference>
<evidence type="ECO:0000313" key="10">
    <source>
        <dbReference type="Proteomes" id="UP000199296"/>
    </source>
</evidence>
<protein>
    <submittedName>
        <fullName evidence="9">Por secretion system C-terminal sorting domain-containing protein</fullName>
    </submittedName>
</protein>
<dbReference type="Gene3D" id="3.40.50.200">
    <property type="entry name" value="Peptidase S8/S53 domain"/>
    <property type="match status" value="1"/>
</dbReference>
<dbReference type="SUPFAM" id="SSF52743">
    <property type="entry name" value="Subtilisin-like"/>
    <property type="match status" value="1"/>
</dbReference>
<organism evidence="9 10">
    <name type="scientific">Psychroflexus sediminis</name>
    <dbReference type="NCBI Taxonomy" id="470826"/>
    <lineage>
        <taxon>Bacteria</taxon>
        <taxon>Pseudomonadati</taxon>
        <taxon>Bacteroidota</taxon>
        <taxon>Flavobacteriia</taxon>
        <taxon>Flavobacteriales</taxon>
        <taxon>Flavobacteriaceae</taxon>
        <taxon>Psychroflexus</taxon>
    </lineage>
</organism>